<dbReference type="Proteomes" id="UP000594454">
    <property type="component" value="Chromosome 5"/>
</dbReference>
<evidence type="ECO:0000256" key="9">
    <source>
        <dbReference type="PROSITE-ProRule" id="PRU10141"/>
    </source>
</evidence>
<feature type="region of interest" description="Disordered" evidence="10">
    <location>
        <begin position="265"/>
        <end position="292"/>
    </location>
</feature>
<feature type="binding site" evidence="9">
    <location>
        <position position="37"/>
    </location>
    <ligand>
        <name>ATP</name>
        <dbReference type="ChEBI" id="CHEBI:30616"/>
    </ligand>
</feature>
<reference evidence="12 13" key="1">
    <citation type="submission" date="2020-11" db="EMBL/GenBank/DDBJ databases">
        <authorList>
            <person name="Wallbank WR R."/>
            <person name="Pardo Diaz C."/>
            <person name="Kozak K."/>
            <person name="Martin S."/>
            <person name="Jiggins C."/>
            <person name="Moest M."/>
            <person name="Warren A I."/>
            <person name="Generalovic N T."/>
            <person name="Byers J.R.P. K."/>
            <person name="Montejo-Kovacevich G."/>
            <person name="Yen C E."/>
        </authorList>
    </citation>
    <scope>NUCLEOTIDE SEQUENCE [LARGE SCALE GENOMIC DNA]</scope>
</reference>
<evidence type="ECO:0000256" key="7">
    <source>
        <dbReference type="ARBA" id="ARBA00047899"/>
    </source>
</evidence>
<dbReference type="FunFam" id="1.10.510.10:FF:000571">
    <property type="entry name" value="Maternal embryonic leucine zipper kinase"/>
    <property type="match status" value="1"/>
</dbReference>
<dbReference type="EMBL" id="LR899013">
    <property type="protein sequence ID" value="CAD7090238.1"/>
    <property type="molecule type" value="Genomic_DNA"/>
</dbReference>
<evidence type="ECO:0000256" key="2">
    <source>
        <dbReference type="ARBA" id="ARBA00022527"/>
    </source>
</evidence>
<dbReference type="PROSITE" id="PS50011">
    <property type="entry name" value="PROTEIN_KINASE_DOM"/>
    <property type="match status" value="1"/>
</dbReference>
<dbReference type="InParanoid" id="A0A7R8V067"/>
<organism evidence="12 13">
    <name type="scientific">Hermetia illucens</name>
    <name type="common">Black soldier fly</name>
    <dbReference type="NCBI Taxonomy" id="343691"/>
    <lineage>
        <taxon>Eukaryota</taxon>
        <taxon>Metazoa</taxon>
        <taxon>Ecdysozoa</taxon>
        <taxon>Arthropoda</taxon>
        <taxon>Hexapoda</taxon>
        <taxon>Insecta</taxon>
        <taxon>Pterygota</taxon>
        <taxon>Neoptera</taxon>
        <taxon>Endopterygota</taxon>
        <taxon>Diptera</taxon>
        <taxon>Brachycera</taxon>
        <taxon>Stratiomyomorpha</taxon>
        <taxon>Stratiomyidae</taxon>
        <taxon>Hermetiinae</taxon>
        <taxon>Hermetia</taxon>
    </lineage>
</organism>
<keyword evidence="6 9" id="KW-0067">ATP-binding</keyword>
<dbReference type="OrthoDB" id="266718at2759"/>
<dbReference type="GO" id="GO:0005737">
    <property type="term" value="C:cytoplasm"/>
    <property type="evidence" value="ECO:0007669"/>
    <property type="project" value="TreeGrafter"/>
</dbReference>
<dbReference type="Gene3D" id="1.10.510.10">
    <property type="entry name" value="Transferase(Phosphotransferase) domain 1"/>
    <property type="match status" value="1"/>
</dbReference>
<dbReference type="PROSITE" id="PS00107">
    <property type="entry name" value="PROTEIN_KINASE_ATP"/>
    <property type="match status" value="1"/>
</dbReference>
<keyword evidence="2" id="KW-0723">Serine/threonine-protein kinase</keyword>
<dbReference type="EC" id="2.7.11.1" evidence="1"/>
<dbReference type="InterPro" id="IPR008271">
    <property type="entry name" value="Ser/Thr_kinase_AS"/>
</dbReference>
<sequence length="765" mass="85957">MDDYDIISLIGEGSFGRVYKATQKSDDSNVAIKIIKKGYRTSRELKNLRRECDIQGYLKHPNIVEMLRSFETKTEIVVVTEFAQTDLHKYLRQNGVITEEQAQVLTGHLVSALYYLHSHRVLHRDLKPQNILLGDNLHAKLCDFGLARNMTAGTHVLTSIKGTPLYMAPELLAEKPYDHLADLWSLGCIIYETLTGQPPFHTNSFLQLVCLIKHEDVKWPSFLRGESVSFMQGLLEKDPSLRFTWAQILCHPFVEGRLTILDEQTEPSPFIDPPEKPSRGAKQKTSRNFDPNNISANLSLLTLTDHSETAGNLTSSKDSIKAMLQSDIENIDTDVDEVKIPFAEAAPFKFEPRKPSTDEGACFVTGNSNLVVNHLNDNFQIETAEVKQKARLTLNLKKSTPHTEKSSRSKDLEKRKLSQNLDNFSLKLGQSLGDSEAAVKKIGENVSEKKQKQQAKIAAAIDEKSPPCLLPGWDSCDESQSPPIENDEWLAFLHRSMQEILDGELDSLKQQNLVSIIVAPLRNSKASPKVLESVAQLLSLPLVLGSPTSVLDCIQSVYIEVKLVPNLIYASKLLASSKGSSSDSTSSQLCSSTHRSYKSINDLTPVEIKTISSLYELVCHLVHLNQRFLSQLCDAVAILAADELLISFLSHDFTNSDAVRIANNVIALFCCVVRELPENAHLVERIVFNQKMNLVFLMKNRNPTLRLRTCMLMRLLGRFSCRGLQSIWSTNLRETMENLIYDSNEEVKMEAESALDEFKQFSFYT</sequence>
<accession>A0A7R8V067</accession>
<dbReference type="FunCoup" id="A0A7R8V067">
    <property type="interactions" value="34"/>
</dbReference>
<evidence type="ECO:0000256" key="5">
    <source>
        <dbReference type="ARBA" id="ARBA00022777"/>
    </source>
</evidence>
<keyword evidence="3" id="KW-0808">Transferase</keyword>
<gene>
    <name evidence="12" type="ORF">HERILL_LOCUS12732</name>
</gene>
<evidence type="ECO:0000256" key="10">
    <source>
        <dbReference type="SAM" id="MobiDB-lite"/>
    </source>
</evidence>
<dbReference type="Pfam" id="PF00069">
    <property type="entry name" value="Pkinase"/>
    <property type="match status" value="1"/>
</dbReference>
<dbReference type="InterPro" id="IPR017441">
    <property type="entry name" value="Protein_kinase_ATP_BS"/>
</dbReference>
<dbReference type="OMA" id="VRLAGCM"/>
<proteinExistence type="predicted"/>
<keyword evidence="13" id="KW-1185">Reference proteome</keyword>
<dbReference type="InterPro" id="IPR011009">
    <property type="entry name" value="Kinase-like_dom_sf"/>
</dbReference>
<dbReference type="SMART" id="SM00220">
    <property type="entry name" value="S_TKc"/>
    <property type="match status" value="1"/>
</dbReference>
<evidence type="ECO:0000256" key="8">
    <source>
        <dbReference type="ARBA" id="ARBA00048679"/>
    </source>
</evidence>
<dbReference type="PROSITE" id="PS00108">
    <property type="entry name" value="PROTEIN_KINASE_ST"/>
    <property type="match status" value="1"/>
</dbReference>
<protein>
    <recommendedName>
        <fullName evidence="1">non-specific serine/threonine protein kinase</fullName>
        <ecNumber evidence="1">2.7.11.1</ecNumber>
    </recommendedName>
</protein>
<evidence type="ECO:0000259" key="11">
    <source>
        <dbReference type="PROSITE" id="PS50011"/>
    </source>
</evidence>
<dbReference type="PANTHER" id="PTHR22983:SF6">
    <property type="entry name" value="SERINE_THREONINE-PROTEIN KINASE 36"/>
    <property type="match status" value="1"/>
</dbReference>
<evidence type="ECO:0000313" key="13">
    <source>
        <dbReference type="Proteomes" id="UP000594454"/>
    </source>
</evidence>
<dbReference type="GO" id="GO:0004674">
    <property type="term" value="F:protein serine/threonine kinase activity"/>
    <property type="evidence" value="ECO:0007669"/>
    <property type="project" value="UniProtKB-KW"/>
</dbReference>
<evidence type="ECO:0000256" key="3">
    <source>
        <dbReference type="ARBA" id="ARBA00022679"/>
    </source>
</evidence>
<keyword evidence="5" id="KW-0418">Kinase</keyword>
<evidence type="ECO:0000313" key="12">
    <source>
        <dbReference type="EMBL" id="CAD7090238.1"/>
    </source>
</evidence>
<name>A0A7R8V067_HERIL</name>
<dbReference type="GO" id="GO:0005524">
    <property type="term" value="F:ATP binding"/>
    <property type="evidence" value="ECO:0007669"/>
    <property type="project" value="UniProtKB-UniRule"/>
</dbReference>
<feature type="domain" description="Protein kinase" evidence="11">
    <location>
        <begin position="4"/>
        <end position="254"/>
    </location>
</feature>
<dbReference type="PANTHER" id="PTHR22983">
    <property type="entry name" value="PROTEIN KINASE RELATED"/>
    <property type="match status" value="1"/>
</dbReference>
<keyword evidence="4 9" id="KW-0547">Nucleotide-binding</keyword>
<comment type="catalytic activity">
    <reaction evidence="7">
        <text>L-threonyl-[protein] + ATP = O-phospho-L-threonyl-[protein] + ADP + H(+)</text>
        <dbReference type="Rhea" id="RHEA:46608"/>
        <dbReference type="Rhea" id="RHEA-COMP:11060"/>
        <dbReference type="Rhea" id="RHEA-COMP:11605"/>
        <dbReference type="ChEBI" id="CHEBI:15378"/>
        <dbReference type="ChEBI" id="CHEBI:30013"/>
        <dbReference type="ChEBI" id="CHEBI:30616"/>
        <dbReference type="ChEBI" id="CHEBI:61977"/>
        <dbReference type="ChEBI" id="CHEBI:456216"/>
        <dbReference type="EC" id="2.7.11.1"/>
    </reaction>
</comment>
<dbReference type="InterPro" id="IPR000719">
    <property type="entry name" value="Prot_kinase_dom"/>
</dbReference>
<evidence type="ECO:0000256" key="1">
    <source>
        <dbReference type="ARBA" id="ARBA00012513"/>
    </source>
</evidence>
<dbReference type="FunFam" id="3.30.200.20:FF:000042">
    <property type="entry name" value="Aurora kinase A"/>
    <property type="match status" value="1"/>
</dbReference>
<evidence type="ECO:0000256" key="6">
    <source>
        <dbReference type="ARBA" id="ARBA00022840"/>
    </source>
</evidence>
<evidence type="ECO:0000256" key="4">
    <source>
        <dbReference type="ARBA" id="ARBA00022741"/>
    </source>
</evidence>
<comment type="catalytic activity">
    <reaction evidence="8">
        <text>L-seryl-[protein] + ATP = O-phospho-L-seryl-[protein] + ADP + H(+)</text>
        <dbReference type="Rhea" id="RHEA:17989"/>
        <dbReference type="Rhea" id="RHEA-COMP:9863"/>
        <dbReference type="Rhea" id="RHEA-COMP:11604"/>
        <dbReference type="ChEBI" id="CHEBI:15378"/>
        <dbReference type="ChEBI" id="CHEBI:29999"/>
        <dbReference type="ChEBI" id="CHEBI:30616"/>
        <dbReference type="ChEBI" id="CHEBI:83421"/>
        <dbReference type="ChEBI" id="CHEBI:456216"/>
        <dbReference type="EC" id="2.7.11.1"/>
    </reaction>
</comment>
<dbReference type="SUPFAM" id="SSF56112">
    <property type="entry name" value="Protein kinase-like (PK-like)"/>
    <property type="match status" value="1"/>
</dbReference>
<dbReference type="GO" id="GO:0007224">
    <property type="term" value="P:smoothened signaling pathway"/>
    <property type="evidence" value="ECO:0007669"/>
    <property type="project" value="TreeGrafter"/>
</dbReference>
<dbReference type="AlphaFoldDB" id="A0A7R8V067"/>